<keyword evidence="5" id="KW-0325">Glycoprotein</keyword>
<dbReference type="InterPro" id="IPR036383">
    <property type="entry name" value="TSP1_rpt_sf"/>
</dbReference>
<dbReference type="GO" id="GO:0009897">
    <property type="term" value="C:external side of plasma membrane"/>
    <property type="evidence" value="ECO:0007669"/>
    <property type="project" value="TreeGrafter"/>
</dbReference>
<dbReference type="GO" id="GO:0043235">
    <property type="term" value="C:receptor complex"/>
    <property type="evidence" value="ECO:0007669"/>
    <property type="project" value="TreeGrafter"/>
</dbReference>
<proteinExistence type="predicted"/>
<dbReference type="PANTHER" id="PTHR23036:SF151">
    <property type="entry name" value="FIBRONECTIN TYPE-III DOMAIN-CONTAINING PROTEIN"/>
    <property type="match status" value="1"/>
</dbReference>
<feature type="region of interest" description="Disordered" evidence="6">
    <location>
        <begin position="1"/>
        <end position="21"/>
    </location>
</feature>
<dbReference type="InterPro" id="IPR013783">
    <property type="entry name" value="Ig-like_fold"/>
</dbReference>
<keyword evidence="7" id="KW-0472">Membrane</keyword>
<dbReference type="GO" id="GO:0019955">
    <property type="term" value="F:cytokine binding"/>
    <property type="evidence" value="ECO:0007669"/>
    <property type="project" value="TreeGrafter"/>
</dbReference>
<dbReference type="SUPFAM" id="SSF82895">
    <property type="entry name" value="TSP-1 type 1 repeat"/>
    <property type="match status" value="1"/>
</dbReference>
<feature type="compositionally biased region" description="Low complexity" evidence="6">
    <location>
        <begin position="67"/>
        <end position="87"/>
    </location>
</feature>
<keyword evidence="10" id="KW-1185">Reference proteome</keyword>
<feature type="region of interest" description="Disordered" evidence="6">
    <location>
        <begin position="57"/>
        <end position="87"/>
    </location>
</feature>
<dbReference type="Gene3D" id="2.20.100.10">
    <property type="entry name" value="Thrombospondin type-1 (TSP1) repeat"/>
    <property type="match status" value="1"/>
</dbReference>
<evidence type="ECO:0000256" key="1">
    <source>
        <dbReference type="ARBA" id="ARBA00022729"/>
    </source>
</evidence>
<feature type="domain" description="Fibronectin type-III" evidence="8">
    <location>
        <begin position="78"/>
        <end position="184"/>
    </location>
</feature>
<keyword evidence="4" id="KW-0675">Receptor</keyword>
<feature type="transmembrane region" description="Helical" evidence="7">
    <location>
        <begin position="768"/>
        <end position="790"/>
    </location>
</feature>
<dbReference type="Pfam" id="PF00090">
    <property type="entry name" value="TSP_1"/>
    <property type="match status" value="1"/>
</dbReference>
<feature type="transmembrane region" description="Helical" evidence="7">
    <location>
        <begin position="615"/>
        <end position="640"/>
    </location>
</feature>
<evidence type="ECO:0000313" key="9">
    <source>
        <dbReference type="EMBL" id="KAJ7323753.1"/>
    </source>
</evidence>
<comment type="caution">
    <text evidence="9">The sequence shown here is derived from an EMBL/GenBank/DDBJ whole genome shotgun (WGS) entry which is preliminary data.</text>
</comment>
<gene>
    <name evidence="9" type="ORF">OS493_030877</name>
</gene>
<protein>
    <recommendedName>
        <fullName evidence="8">Fibronectin type-III domain-containing protein</fullName>
    </recommendedName>
</protein>
<dbReference type="GO" id="GO:0004896">
    <property type="term" value="F:cytokine receptor activity"/>
    <property type="evidence" value="ECO:0007669"/>
    <property type="project" value="TreeGrafter"/>
</dbReference>
<feature type="domain" description="Fibronectin type-III" evidence="8">
    <location>
        <begin position="287"/>
        <end position="393"/>
    </location>
</feature>
<dbReference type="SUPFAM" id="SSF49265">
    <property type="entry name" value="Fibronectin type III"/>
    <property type="match status" value="2"/>
</dbReference>
<dbReference type="InterPro" id="IPR000884">
    <property type="entry name" value="TSP1_rpt"/>
</dbReference>
<feature type="compositionally biased region" description="Gly residues" evidence="6">
    <location>
        <begin position="1"/>
        <end position="15"/>
    </location>
</feature>
<keyword evidence="7" id="KW-1133">Transmembrane helix</keyword>
<keyword evidence="7" id="KW-0812">Transmembrane</keyword>
<dbReference type="CDD" id="cd00063">
    <property type="entry name" value="FN3"/>
    <property type="match status" value="1"/>
</dbReference>
<keyword evidence="3" id="KW-1015">Disulfide bond</keyword>
<evidence type="ECO:0000256" key="5">
    <source>
        <dbReference type="ARBA" id="ARBA00023180"/>
    </source>
</evidence>
<evidence type="ECO:0000256" key="3">
    <source>
        <dbReference type="ARBA" id="ARBA00023157"/>
    </source>
</evidence>
<accession>A0A9W9Y8Z0</accession>
<dbReference type="SMART" id="SM00209">
    <property type="entry name" value="TSP1"/>
    <property type="match status" value="1"/>
</dbReference>
<evidence type="ECO:0000256" key="6">
    <source>
        <dbReference type="SAM" id="MobiDB-lite"/>
    </source>
</evidence>
<dbReference type="AlphaFoldDB" id="A0A9W9Y8Z0"/>
<keyword evidence="2" id="KW-0677">Repeat</keyword>
<evidence type="ECO:0000256" key="4">
    <source>
        <dbReference type="ARBA" id="ARBA00023170"/>
    </source>
</evidence>
<organism evidence="9 10">
    <name type="scientific">Desmophyllum pertusum</name>
    <dbReference type="NCBI Taxonomy" id="174260"/>
    <lineage>
        <taxon>Eukaryota</taxon>
        <taxon>Metazoa</taxon>
        <taxon>Cnidaria</taxon>
        <taxon>Anthozoa</taxon>
        <taxon>Hexacorallia</taxon>
        <taxon>Scleractinia</taxon>
        <taxon>Caryophylliina</taxon>
        <taxon>Caryophylliidae</taxon>
        <taxon>Desmophyllum</taxon>
    </lineage>
</organism>
<dbReference type="Pfam" id="PF00041">
    <property type="entry name" value="fn3"/>
    <property type="match status" value="1"/>
</dbReference>
<evidence type="ECO:0000259" key="8">
    <source>
        <dbReference type="PROSITE" id="PS50853"/>
    </source>
</evidence>
<dbReference type="Proteomes" id="UP001163046">
    <property type="component" value="Unassembled WGS sequence"/>
</dbReference>
<keyword evidence="1" id="KW-0732">Signal</keyword>
<dbReference type="InterPro" id="IPR036116">
    <property type="entry name" value="FN3_sf"/>
</dbReference>
<sequence>MYRGGLDNGEGGNSGDGNNSTDWTEWSQWSACSKTCDQGVQLRNKTCLSPLCIDDESQESKDCNSTDCPDSSDSALDPPSNITTANSTSSSSIIQWNSYNGNATLLAYRVVIQKMGPRANRKKREISQLGGELIRNFTVGPNITAVEIGNLSVFTRYCFQIRAITKEYGEGRRSDCFYFYTEEVYTKEEDETSLPPPKSSAHSDGLSSVKVQWEPLADAPEGLIRGYTVFLRETNRTIIHGLCMKNTTVASTGCIEVAAITMAGWGNTTGCLLIEKQYSRNSSVFDPPSNITTVNSTSSSSVIQWSSYNGNGTLLAYRVLVKNLGPRVNRKKREISQLEGNFIRNFTVGPNITAVEIGNLSTFFKYCFQILVITKEYGYGRLSDCFYFYTRKTVTTVAAPLNETAPKISASIRKSLTTIQVKWDPKTITGVKLGHIIGFQLVYELVKVNGKPSDNSARTRINFGSNYTEYLLTDLSPSRNTRSKWRPSPQRGLETSAMLFMETCACAEYITVPSSPNIQDSNLDSIASQLTKVISKLLIDICGECEEYNKTKIIYSNKSRADEFVFPITKTSYGRSAYSKFIPVIRVPGVVVVTRKGDLSMVLTKVASGSILQSWPISVVTILLAMLAGIIIWFLVAVVADSPEKRVALGTLSGKLNVGKTFPDVKHLVEALKDGVVDSILVDMYIPVKRKDLFNGSWFEIAKLLEVEISQGVLLQGKAVGLAEELEKIIIAKDVQTGYLQGGSNDQEHEEEDVEEEPVTFFEPSSPYYLTTMYVTVAALAVCLCCGLLYQAFCYKKTRSGPDNGINQNAVAPDNTKVRADMEAAVKEFYKSFSVTYEELRRKCKAELIQLAKLKRQVGKSLISNNTAWESDA</sequence>
<dbReference type="PROSITE" id="PS50853">
    <property type="entry name" value="FN3"/>
    <property type="match status" value="2"/>
</dbReference>
<dbReference type="OrthoDB" id="297496at2759"/>
<dbReference type="EMBL" id="MU827811">
    <property type="protein sequence ID" value="KAJ7323753.1"/>
    <property type="molecule type" value="Genomic_DNA"/>
</dbReference>
<evidence type="ECO:0000256" key="7">
    <source>
        <dbReference type="SAM" id="Phobius"/>
    </source>
</evidence>
<name>A0A9W9Y8Z0_9CNID</name>
<dbReference type="SMART" id="SM00060">
    <property type="entry name" value="FN3"/>
    <property type="match status" value="3"/>
</dbReference>
<dbReference type="InterPro" id="IPR050379">
    <property type="entry name" value="Type-I_Cytokine_Rcpt"/>
</dbReference>
<dbReference type="Gene3D" id="2.60.40.10">
    <property type="entry name" value="Immunoglobulins"/>
    <property type="match status" value="2"/>
</dbReference>
<evidence type="ECO:0000313" key="10">
    <source>
        <dbReference type="Proteomes" id="UP001163046"/>
    </source>
</evidence>
<dbReference type="PROSITE" id="PS50092">
    <property type="entry name" value="TSP1"/>
    <property type="match status" value="1"/>
</dbReference>
<reference evidence="9" key="1">
    <citation type="submission" date="2023-01" db="EMBL/GenBank/DDBJ databases">
        <title>Genome assembly of the deep-sea coral Lophelia pertusa.</title>
        <authorList>
            <person name="Herrera S."/>
            <person name="Cordes E."/>
        </authorList>
    </citation>
    <scope>NUCLEOTIDE SEQUENCE</scope>
    <source>
        <strain evidence="9">USNM1676648</strain>
        <tissue evidence="9">Polyp</tissue>
    </source>
</reference>
<dbReference type="InterPro" id="IPR003961">
    <property type="entry name" value="FN3_dom"/>
</dbReference>
<evidence type="ECO:0000256" key="2">
    <source>
        <dbReference type="ARBA" id="ARBA00022737"/>
    </source>
</evidence>
<dbReference type="PANTHER" id="PTHR23036">
    <property type="entry name" value="CYTOKINE RECEPTOR"/>
    <property type="match status" value="1"/>
</dbReference>